<dbReference type="PIRSF" id="PIRSF032582">
    <property type="entry name" value="Cas2"/>
    <property type="match status" value="1"/>
</dbReference>
<keyword evidence="12" id="KW-1185">Reference proteome</keyword>
<evidence type="ECO:0000313" key="11">
    <source>
        <dbReference type="EMBL" id="SER78324.1"/>
    </source>
</evidence>
<reference evidence="12" key="1">
    <citation type="submission" date="2016-10" db="EMBL/GenBank/DDBJ databases">
        <authorList>
            <person name="Varghese N."/>
            <person name="Submissions S."/>
        </authorList>
    </citation>
    <scope>NUCLEOTIDE SEQUENCE [LARGE SCALE GENOMIC DNA]</scope>
    <source>
        <strain evidence="12">S1b</strain>
    </source>
</reference>
<comment type="function">
    <text evidence="9">CRISPR (clustered regularly interspaced short palindromic repeat), is an adaptive immune system that provides protection against mobile genetic elements (viruses, transposable elements and conjugative plasmids). CRISPR clusters contain sequences complementary to antecedent mobile elements and target invading nucleic acids. CRISPR clusters are transcribed and processed into CRISPR RNA (crRNA). Functions as a ssRNA-specific endoribonuclease. Involved in the integration of spacer DNA into the CRISPR cassette.</text>
</comment>
<evidence type="ECO:0000256" key="2">
    <source>
        <dbReference type="ARBA" id="ARBA00009959"/>
    </source>
</evidence>
<organism evidence="11 12">
    <name type="scientific">Lachnobacterium bovis</name>
    <dbReference type="NCBI Taxonomy" id="140626"/>
    <lineage>
        <taxon>Bacteria</taxon>
        <taxon>Bacillati</taxon>
        <taxon>Bacillota</taxon>
        <taxon>Clostridia</taxon>
        <taxon>Lachnospirales</taxon>
        <taxon>Lachnospiraceae</taxon>
        <taxon>Lachnobacterium</taxon>
    </lineage>
</organism>
<dbReference type="CDD" id="cd09725">
    <property type="entry name" value="Cas2_I_II_III"/>
    <property type="match status" value="1"/>
</dbReference>
<evidence type="ECO:0000256" key="5">
    <source>
        <dbReference type="ARBA" id="ARBA00022759"/>
    </source>
</evidence>
<dbReference type="AlphaFoldDB" id="A0A1H9S057"/>
<dbReference type="GO" id="GO:0004521">
    <property type="term" value="F:RNA endonuclease activity"/>
    <property type="evidence" value="ECO:0007669"/>
    <property type="project" value="UniProtKB-UniRule"/>
</dbReference>
<dbReference type="EC" id="3.1.-.-" evidence="9"/>
<evidence type="ECO:0000256" key="6">
    <source>
        <dbReference type="ARBA" id="ARBA00022801"/>
    </source>
</evidence>
<dbReference type="InterPro" id="IPR019199">
    <property type="entry name" value="Virulence_VapD/CRISPR_Cas2"/>
</dbReference>
<dbReference type="EMBL" id="FOGW01000010">
    <property type="protein sequence ID" value="SER78324.1"/>
    <property type="molecule type" value="Genomic_DNA"/>
</dbReference>
<comment type="cofactor">
    <cofactor evidence="1 9">
        <name>Mg(2+)</name>
        <dbReference type="ChEBI" id="CHEBI:18420"/>
    </cofactor>
</comment>
<keyword evidence="3 9" id="KW-0540">Nuclease</keyword>
<dbReference type="Pfam" id="PF09827">
    <property type="entry name" value="CRISPR_Cas2"/>
    <property type="match status" value="1"/>
</dbReference>
<sequence>MEDYFFQVEKSEDKNLLLILIIYDVVNDKRRNKLAKYLSGYGNRVQKSAFEAKITTKKYEKLLKDLPNFCNITEDSIRVYKIIGKSQVKAWGVSEEAKVEDVIIL</sequence>
<keyword evidence="8 9" id="KW-0051">Antiviral defense</keyword>
<evidence type="ECO:0000256" key="9">
    <source>
        <dbReference type="HAMAP-Rule" id="MF_01471"/>
    </source>
</evidence>
<keyword evidence="7 9" id="KW-0460">Magnesium</keyword>
<dbReference type="GO" id="GO:0016787">
    <property type="term" value="F:hydrolase activity"/>
    <property type="evidence" value="ECO:0007669"/>
    <property type="project" value="UniProtKB-KW"/>
</dbReference>
<dbReference type="NCBIfam" id="TIGR01573">
    <property type="entry name" value="cas2"/>
    <property type="match status" value="1"/>
</dbReference>
<dbReference type="Proteomes" id="UP000182471">
    <property type="component" value="Unassembled WGS sequence"/>
</dbReference>
<dbReference type="SUPFAM" id="SSF143430">
    <property type="entry name" value="TTP0101/SSO1404-like"/>
    <property type="match status" value="1"/>
</dbReference>
<dbReference type="Gene3D" id="3.30.70.240">
    <property type="match status" value="1"/>
</dbReference>
<evidence type="ECO:0000256" key="10">
    <source>
        <dbReference type="PIRNR" id="PIRNR032582"/>
    </source>
</evidence>
<gene>
    <name evidence="9" type="primary">cas2</name>
    <name evidence="11" type="ORF">SAMN02910429_01070</name>
</gene>
<comment type="subunit">
    <text evidence="9">Homodimer, forms a heterotetramer with a Cas1 homodimer.</text>
</comment>
<dbReference type="RefSeq" id="WP_074730524.1">
    <property type="nucleotide sequence ID" value="NZ_FOGW01000010.1"/>
</dbReference>
<dbReference type="HAMAP" id="MF_01471">
    <property type="entry name" value="Cas2"/>
    <property type="match status" value="1"/>
</dbReference>
<evidence type="ECO:0000256" key="4">
    <source>
        <dbReference type="ARBA" id="ARBA00022723"/>
    </source>
</evidence>
<protein>
    <recommendedName>
        <fullName evidence="9">CRISPR-associated endoribonuclease Cas2</fullName>
        <ecNumber evidence="9">3.1.-.-</ecNumber>
    </recommendedName>
</protein>
<evidence type="ECO:0000256" key="7">
    <source>
        <dbReference type="ARBA" id="ARBA00022842"/>
    </source>
</evidence>
<proteinExistence type="inferred from homology"/>
<keyword evidence="4 9" id="KW-0479">Metal-binding</keyword>
<keyword evidence="6 9" id="KW-0378">Hydrolase</keyword>
<name>A0A1H9S057_9FIRM</name>
<evidence type="ECO:0000256" key="1">
    <source>
        <dbReference type="ARBA" id="ARBA00001946"/>
    </source>
</evidence>
<evidence type="ECO:0000256" key="3">
    <source>
        <dbReference type="ARBA" id="ARBA00022722"/>
    </source>
</evidence>
<dbReference type="InterPro" id="IPR021127">
    <property type="entry name" value="CRISPR_associated_Cas2"/>
</dbReference>
<dbReference type="GO" id="GO:0043571">
    <property type="term" value="P:maintenance of CRISPR repeat elements"/>
    <property type="evidence" value="ECO:0007669"/>
    <property type="project" value="UniProtKB-UniRule"/>
</dbReference>
<evidence type="ECO:0000256" key="8">
    <source>
        <dbReference type="ARBA" id="ARBA00023118"/>
    </source>
</evidence>
<dbReference type="GO" id="GO:0046872">
    <property type="term" value="F:metal ion binding"/>
    <property type="evidence" value="ECO:0007669"/>
    <property type="project" value="UniProtKB-UniRule"/>
</dbReference>
<dbReference type="PANTHER" id="PTHR34405:SF3">
    <property type="entry name" value="CRISPR-ASSOCIATED ENDORIBONUCLEASE CAS2 3"/>
    <property type="match status" value="1"/>
</dbReference>
<keyword evidence="5 9" id="KW-0255">Endonuclease</keyword>
<dbReference type="GO" id="GO:0051607">
    <property type="term" value="P:defense response to virus"/>
    <property type="evidence" value="ECO:0007669"/>
    <property type="project" value="UniProtKB-UniRule"/>
</dbReference>
<feature type="binding site" evidence="9">
    <location>
        <position position="24"/>
    </location>
    <ligand>
        <name>Mg(2+)</name>
        <dbReference type="ChEBI" id="CHEBI:18420"/>
        <note>catalytic</note>
    </ligand>
</feature>
<accession>A0A1H9S057</accession>
<dbReference type="PANTHER" id="PTHR34405">
    <property type="entry name" value="CRISPR-ASSOCIATED ENDORIBONUCLEASE CAS2"/>
    <property type="match status" value="1"/>
</dbReference>
<evidence type="ECO:0000313" key="12">
    <source>
        <dbReference type="Proteomes" id="UP000182471"/>
    </source>
</evidence>
<comment type="similarity">
    <text evidence="2 9 10">Belongs to the CRISPR-associated endoribonuclease Cas2 protein family.</text>
</comment>